<evidence type="ECO:0000256" key="1">
    <source>
        <dbReference type="ARBA" id="ARBA00006695"/>
    </source>
</evidence>
<accession>A0A8D1YRN0</accession>
<dbReference type="Proteomes" id="UP000694725">
    <property type="component" value="Unplaced"/>
</dbReference>
<sequence>MLGRKETHAEPGTGLGVPAGRERWAGEPSLLAPACFLLSPWCFSLVAGREIDPRVVVVFHRKLSSEELERKRQEMMENAKWREAERLNILKRHAKDDEREQRLQKLDSRDGKFLHRMKLESASTSSLEDRVKRNIYSLQRTSVALEKNFMKR</sequence>
<evidence type="ECO:0000313" key="3">
    <source>
        <dbReference type="Ensembl" id="ENSSSCP00065024291.1"/>
    </source>
</evidence>
<feature type="region of interest" description="Disordered" evidence="2">
    <location>
        <begin position="1"/>
        <end position="20"/>
    </location>
</feature>
<protein>
    <recommendedName>
        <fullName evidence="5">CWC25 spliceosome associated protein homolog</fullName>
    </recommendedName>
</protein>
<organism evidence="3 4">
    <name type="scientific">Sus scrofa</name>
    <name type="common">Pig</name>
    <dbReference type="NCBI Taxonomy" id="9823"/>
    <lineage>
        <taxon>Eukaryota</taxon>
        <taxon>Metazoa</taxon>
        <taxon>Chordata</taxon>
        <taxon>Craniata</taxon>
        <taxon>Vertebrata</taxon>
        <taxon>Euteleostomi</taxon>
        <taxon>Mammalia</taxon>
        <taxon>Eutheria</taxon>
        <taxon>Laurasiatheria</taxon>
        <taxon>Artiodactyla</taxon>
        <taxon>Suina</taxon>
        <taxon>Suidae</taxon>
        <taxon>Sus</taxon>
    </lineage>
</organism>
<evidence type="ECO:0008006" key="5">
    <source>
        <dbReference type="Google" id="ProtNLM"/>
    </source>
</evidence>
<evidence type="ECO:0000256" key="2">
    <source>
        <dbReference type="SAM" id="MobiDB-lite"/>
    </source>
</evidence>
<dbReference type="AlphaFoldDB" id="A0A8D1YRN0"/>
<dbReference type="Ensembl" id="ENSSSCT00065055900.1">
    <property type="protein sequence ID" value="ENSSSCP00065024291.1"/>
    <property type="gene ID" value="ENSSSCG00065040898.1"/>
</dbReference>
<dbReference type="PANTHER" id="PTHR16196:SF0">
    <property type="entry name" value="PRE-MRNA-SPLICING FACTOR CWC25 HOMOLOG"/>
    <property type="match status" value="1"/>
</dbReference>
<evidence type="ECO:0000313" key="4">
    <source>
        <dbReference type="Proteomes" id="UP000694725"/>
    </source>
</evidence>
<name>A0A8D1YRN0_PIG</name>
<dbReference type="PANTHER" id="PTHR16196">
    <property type="entry name" value="CELL CYCLE CONTROL PROTEIN CWF25"/>
    <property type="match status" value="1"/>
</dbReference>
<dbReference type="InterPro" id="IPR051376">
    <property type="entry name" value="CWC25_splicing_factor"/>
</dbReference>
<proteinExistence type="inferred from homology"/>
<reference evidence="3" key="1">
    <citation type="submission" date="2025-08" db="UniProtKB">
        <authorList>
            <consortium name="Ensembl"/>
        </authorList>
    </citation>
    <scope>IDENTIFICATION</scope>
</reference>
<comment type="similarity">
    <text evidence="1">Belongs to the CWC25 family.</text>
</comment>